<evidence type="ECO:0000259" key="1">
    <source>
        <dbReference type="Pfam" id="PF00646"/>
    </source>
</evidence>
<keyword evidence="3" id="KW-1185">Reference proteome</keyword>
<name>A0A9J5XYU1_SOLCO</name>
<gene>
    <name evidence="2" type="ORF">H5410_043875</name>
</gene>
<dbReference type="PANTHER" id="PTHR44259">
    <property type="entry name" value="OS07G0183000 PROTEIN-RELATED"/>
    <property type="match status" value="1"/>
</dbReference>
<sequence>MPCRDSMKFWGRGRLFPYGIKKSSSPSPVVVTRCINLIEDYLNFSTVCKSWHSLATNDNFNSNLPRFTWLMLAEEDDEKTCRRFFCLYYGMILKKRIPEARGKRCMKSMGWHFTIRKDEGEINLLHCISGVQIQLPHQNTTKHYRPRTMDLN</sequence>
<dbReference type="OrthoDB" id="642536at2759"/>
<dbReference type="AlphaFoldDB" id="A0A9J5XYU1"/>
<feature type="non-terminal residue" evidence="2">
    <location>
        <position position="152"/>
    </location>
</feature>
<comment type="caution">
    <text evidence="2">The sequence shown here is derived from an EMBL/GenBank/DDBJ whole genome shotgun (WGS) entry which is preliminary data.</text>
</comment>
<dbReference type="Pfam" id="PF00646">
    <property type="entry name" value="F-box"/>
    <property type="match status" value="1"/>
</dbReference>
<protein>
    <recommendedName>
        <fullName evidence="1">F-box domain-containing protein</fullName>
    </recommendedName>
</protein>
<dbReference type="InterPro" id="IPR001810">
    <property type="entry name" value="F-box_dom"/>
</dbReference>
<evidence type="ECO:0000313" key="2">
    <source>
        <dbReference type="EMBL" id="KAG5593361.1"/>
    </source>
</evidence>
<evidence type="ECO:0000313" key="3">
    <source>
        <dbReference type="Proteomes" id="UP000824120"/>
    </source>
</evidence>
<proteinExistence type="predicted"/>
<reference evidence="2 3" key="1">
    <citation type="submission" date="2020-09" db="EMBL/GenBank/DDBJ databases">
        <title>De no assembly of potato wild relative species, Solanum commersonii.</title>
        <authorList>
            <person name="Cho K."/>
        </authorList>
    </citation>
    <scope>NUCLEOTIDE SEQUENCE [LARGE SCALE GENOMIC DNA]</scope>
    <source>
        <strain evidence="2">LZ3.2</strain>
        <tissue evidence="2">Leaf</tissue>
    </source>
</reference>
<dbReference type="PANTHER" id="PTHR44259:SF74">
    <property type="entry name" value="F-BOX DOMAIN-CONTAINING PROTEIN"/>
    <property type="match status" value="1"/>
</dbReference>
<dbReference type="Proteomes" id="UP000824120">
    <property type="component" value="Chromosome 8"/>
</dbReference>
<organism evidence="2 3">
    <name type="scientific">Solanum commersonii</name>
    <name type="common">Commerson's wild potato</name>
    <name type="synonym">Commerson's nightshade</name>
    <dbReference type="NCBI Taxonomy" id="4109"/>
    <lineage>
        <taxon>Eukaryota</taxon>
        <taxon>Viridiplantae</taxon>
        <taxon>Streptophyta</taxon>
        <taxon>Embryophyta</taxon>
        <taxon>Tracheophyta</taxon>
        <taxon>Spermatophyta</taxon>
        <taxon>Magnoliopsida</taxon>
        <taxon>eudicotyledons</taxon>
        <taxon>Gunneridae</taxon>
        <taxon>Pentapetalae</taxon>
        <taxon>asterids</taxon>
        <taxon>lamiids</taxon>
        <taxon>Solanales</taxon>
        <taxon>Solanaceae</taxon>
        <taxon>Solanoideae</taxon>
        <taxon>Solaneae</taxon>
        <taxon>Solanum</taxon>
    </lineage>
</organism>
<dbReference type="InterPro" id="IPR050942">
    <property type="entry name" value="F-box_BR-signaling"/>
</dbReference>
<feature type="domain" description="F-box" evidence="1">
    <location>
        <begin position="39"/>
        <end position="62"/>
    </location>
</feature>
<accession>A0A9J5XYU1</accession>
<dbReference type="EMBL" id="JACXVP010000008">
    <property type="protein sequence ID" value="KAG5593361.1"/>
    <property type="molecule type" value="Genomic_DNA"/>
</dbReference>